<feature type="transmembrane region" description="Helical" evidence="5">
    <location>
        <begin position="21"/>
        <end position="39"/>
    </location>
</feature>
<name>A0A923ECJ1_CLOTT</name>
<keyword evidence="3 5" id="KW-1133">Transmembrane helix</keyword>
<comment type="caution">
    <text evidence="7">The sequence shown here is derived from an EMBL/GenBank/DDBJ whole genome shotgun (WGS) entry which is preliminary data.</text>
</comment>
<evidence type="ECO:0000313" key="8">
    <source>
        <dbReference type="Proteomes" id="UP000563151"/>
    </source>
</evidence>
<dbReference type="Pfam" id="PF12698">
    <property type="entry name" value="ABC2_membrane_3"/>
    <property type="match status" value="1"/>
</dbReference>
<sequence>MKFLYMILVNCKRYFKDIKSIALMFMLPIVVVLLINSISDPKSNYKNLNLKVAVINLDKGDLGAKLVEKVKAPSVYSYKEKALKDLKNYNLIALYEIPENFTEDIKNNRKPIINSYKLEQGNATQIFEVQIEQKLNELFKSEMLKRNSIIKDENDLGENFVKLQYNMEKKIIPADAFMPIVLIMFFLISFSSNINADLLNLRKGRILERFCSTSNKGYQIIGSIYLSMIIAQITMYTASFITIKVLFKIQFHHFGILVLNIALMSMVSISLAIMINRIFKEQGVGVVVINLISLIMFFLYIAGNMAQDSTKVSNIFIILSKFTPFYWSLESIEKSVIYPNIFVLILIALTFFSAGSIKYSNFAKESK</sequence>
<dbReference type="PANTHER" id="PTHR43027:SF1">
    <property type="entry name" value="DOXORUBICIN RESISTANCE ABC TRANSPORTER PERMEASE PROTEIN DRRC-RELATED"/>
    <property type="match status" value="1"/>
</dbReference>
<keyword evidence="2 5" id="KW-0812">Transmembrane</keyword>
<dbReference type="Gene3D" id="3.40.1710.10">
    <property type="entry name" value="abc type-2 transporter like domain"/>
    <property type="match status" value="1"/>
</dbReference>
<proteinExistence type="predicted"/>
<feature type="transmembrane region" description="Helical" evidence="5">
    <location>
        <begin position="253"/>
        <end position="276"/>
    </location>
</feature>
<evidence type="ECO:0000259" key="6">
    <source>
        <dbReference type="Pfam" id="PF12698"/>
    </source>
</evidence>
<evidence type="ECO:0000256" key="1">
    <source>
        <dbReference type="ARBA" id="ARBA00004141"/>
    </source>
</evidence>
<dbReference type="AlphaFoldDB" id="A0A923ECJ1"/>
<accession>A0A923ECJ1</accession>
<dbReference type="InterPro" id="IPR052902">
    <property type="entry name" value="ABC-2_transporter"/>
</dbReference>
<feature type="transmembrane region" description="Helical" evidence="5">
    <location>
        <begin position="176"/>
        <end position="199"/>
    </location>
</feature>
<evidence type="ECO:0000313" key="7">
    <source>
        <dbReference type="EMBL" id="MBC2397908.1"/>
    </source>
</evidence>
<feature type="transmembrane region" description="Helical" evidence="5">
    <location>
        <begin position="283"/>
        <end position="303"/>
    </location>
</feature>
<dbReference type="RefSeq" id="WP_035146991.1">
    <property type="nucleotide sequence ID" value="NZ_JAAZWO010000008.1"/>
</dbReference>
<evidence type="ECO:0000256" key="4">
    <source>
        <dbReference type="ARBA" id="ARBA00023136"/>
    </source>
</evidence>
<comment type="subcellular location">
    <subcellularLocation>
        <location evidence="1">Membrane</location>
        <topology evidence="1">Multi-pass membrane protein</topology>
    </subcellularLocation>
</comment>
<gene>
    <name evidence="7" type="ORF">HGG79_08985</name>
</gene>
<evidence type="ECO:0000256" key="3">
    <source>
        <dbReference type="ARBA" id="ARBA00022989"/>
    </source>
</evidence>
<keyword evidence="8" id="KW-1185">Reference proteome</keyword>
<feature type="transmembrane region" description="Helical" evidence="5">
    <location>
        <begin position="220"/>
        <end position="247"/>
    </location>
</feature>
<evidence type="ECO:0000256" key="2">
    <source>
        <dbReference type="ARBA" id="ARBA00022692"/>
    </source>
</evidence>
<dbReference type="GO" id="GO:0140359">
    <property type="term" value="F:ABC-type transporter activity"/>
    <property type="evidence" value="ECO:0007669"/>
    <property type="project" value="InterPro"/>
</dbReference>
<protein>
    <submittedName>
        <fullName evidence="7">ABC transporter permease</fullName>
    </submittedName>
</protein>
<feature type="transmembrane region" description="Helical" evidence="5">
    <location>
        <begin position="336"/>
        <end position="357"/>
    </location>
</feature>
<keyword evidence="4 5" id="KW-0472">Membrane</keyword>
<organism evidence="7 8">
    <name type="scientific">Clostridium tetanomorphum</name>
    <dbReference type="NCBI Taxonomy" id="1553"/>
    <lineage>
        <taxon>Bacteria</taxon>
        <taxon>Bacillati</taxon>
        <taxon>Bacillota</taxon>
        <taxon>Clostridia</taxon>
        <taxon>Eubacteriales</taxon>
        <taxon>Clostridiaceae</taxon>
        <taxon>Clostridium</taxon>
    </lineage>
</organism>
<dbReference type="GO" id="GO:0016020">
    <property type="term" value="C:membrane"/>
    <property type="evidence" value="ECO:0007669"/>
    <property type="project" value="UniProtKB-SubCell"/>
</dbReference>
<evidence type="ECO:0000256" key="5">
    <source>
        <dbReference type="SAM" id="Phobius"/>
    </source>
</evidence>
<feature type="domain" description="ABC-2 type transporter transmembrane" evidence="6">
    <location>
        <begin position="20"/>
        <end position="355"/>
    </location>
</feature>
<dbReference type="PANTHER" id="PTHR43027">
    <property type="entry name" value="DOXORUBICIN RESISTANCE ABC TRANSPORTER PERMEASE PROTEIN DRRC-RELATED"/>
    <property type="match status" value="1"/>
</dbReference>
<dbReference type="Proteomes" id="UP000563151">
    <property type="component" value="Unassembled WGS sequence"/>
</dbReference>
<dbReference type="EMBL" id="JAAZWO010000008">
    <property type="protein sequence ID" value="MBC2397908.1"/>
    <property type="molecule type" value="Genomic_DNA"/>
</dbReference>
<dbReference type="InterPro" id="IPR013525">
    <property type="entry name" value="ABC2_TM"/>
</dbReference>
<reference evidence="7 8" key="1">
    <citation type="submission" date="2020-04" db="EMBL/GenBank/DDBJ databases">
        <title>Genomic insights into acetone-butanol-ethanol (ABE) fermentation by sequencing solventogenic clostridia strains.</title>
        <authorList>
            <person name="Brown S."/>
        </authorList>
    </citation>
    <scope>NUCLEOTIDE SEQUENCE [LARGE SCALE GENOMIC DNA]</scope>
    <source>
        <strain evidence="7 8">DJ011</strain>
    </source>
</reference>